<dbReference type="AlphaFoldDB" id="A0A4P9WMC6"/>
<evidence type="ECO:0000313" key="3">
    <source>
        <dbReference type="Proteomes" id="UP000269721"/>
    </source>
</evidence>
<gene>
    <name evidence="2" type="ORF">BDK51DRAFT_34380</name>
</gene>
<feature type="region of interest" description="Disordered" evidence="1">
    <location>
        <begin position="68"/>
        <end position="95"/>
    </location>
</feature>
<dbReference type="Proteomes" id="UP000269721">
    <property type="component" value="Unassembled WGS sequence"/>
</dbReference>
<proteinExistence type="predicted"/>
<organism evidence="2 3">
    <name type="scientific">Blyttiomyces helicus</name>
    <dbReference type="NCBI Taxonomy" id="388810"/>
    <lineage>
        <taxon>Eukaryota</taxon>
        <taxon>Fungi</taxon>
        <taxon>Fungi incertae sedis</taxon>
        <taxon>Chytridiomycota</taxon>
        <taxon>Chytridiomycota incertae sedis</taxon>
        <taxon>Chytridiomycetes</taxon>
        <taxon>Chytridiomycetes incertae sedis</taxon>
        <taxon>Blyttiomyces</taxon>
    </lineage>
</organism>
<evidence type="ECO:0000313" key="2">
    <source>
        <dbReference type="EMBL" id="RKO93173.1"/>
    </source>
</evidence>
<feature type="compositionally biased region" description="Low complexity" evidence="1">
    <location>
        <begin position="325"/>
        <end position="342"/>
    </location>
</feature>
<evidence type="ECO:0000256" key="1">
    <source>
        <dbReference type="SAM" id="MobiDB-lite"/>
    </source>
</evidence>
<sequence length="402" mass="41801">MSTYDLFAEAEDVQSTGTLLSSDASVESSALDGLFLATSAYPRIISMKGEGLASPSLSLCLTPLPVSGMGDNPADDDDATGPRDEGYSSGLSAKGASPVDELNAYFVSPTSPKVKSSPDDPLREQFEFERFEAHDDDDDAFAAEAEDVPRPLPSAPVVRSMPLVQTSGLCLMQHRGMDPLVSPLITPASPFGRAFFADSDASSYAGSPSPSPSPAAAFLLPSPISTISMNSFSISPASPAPISTSRAAPPRRFSVPFVPVRTSRHSDPGPPPSPYGTGSLYALFDAATPTTLDVTAFGTRSDCPTSAPAGCSPFSAAPWDHIFDSSSSTSPSPQSPHLSSGDSPPPMSPTSPMRYLFDAGPTSAADVMPFAEASYADHHPTQMITDASSDIDIDIDLAPPDA</sequence>
<reference evidence="3" key="1">
    <citation type="journal article" date="2018" name="Nat. Microbiol.">
        <title>Leveraging single-cell genomics to expand the fungal tree of life.</title>
        <authorList>
            <person name="Ahrendt S.R."/>
            <person name="Quandt C.A."/>
            <person name="Ciobanu D."/>
            <person name="Clum A."/>
            <person name="Salamov A."/>
            <person name="Andreopoulos B."/>
            <person name="Cheng J.F."/>
            <person name="Woyke T."/>
            <person name="Pelin A."/>
            <person name="Henrissat B."/>
            <person name="Reynolds N.K."/>
            <person name="Benny G.L."/>
            <person name="Smith M.E."/>
            <person name="James T.Y."/>
            <person name="Grigoriev I.V."/>
        </authorList>
    </citation>
    <scope>NUCLEOTIDE SEQUENCE [LARGE SCALE GENOMIC DNA]</scope>
</reference>
<keyword evidence="3" id="KW-1185">Reference proteome</keyword>
<feature type="region of interest" description="Disordered" evidence="1">
    <location>
        <begin position="322"/>
        <end position="358"/>
    </location>
</feature>
<dbReference type="EMBL" id="KZ994346">
    <property type="protein sequence ID" value="RKO93173.1"/>
    <property type="molecule type" value="Genomic_DNA"/>
</dbReference>
<protein>
    <submittedName>
        <fullName evidence="2">Uncharacterized protein</fullName>
    </submittedName>
</protein>
<feature type="non-terminal residue" evidence="2">
    <location>
        <position position="402"/>
    </location>
</feature>
<name>A0A4P9WMC6_9FUNG</name>
<accession>A0A4P9WMC6</accession>